<organism evidence="1">
    <name type="scientific">Gasterosteus aculeatus</name>
    <name type="common">Three-spined stickleback</name>
    <dbReference type="NCBI Taxonomy" id="69293"/>
    <lineage>
        <taxon>Eukaryota</taxon>
        <taxon>Metazoa</taxon>
        <taxon>Chordata</taxon>
        <taxon>Craniata</taxon>
        <taxon>Vertebrata</taxon>
        <taxon>Euteleostomi</taxon>
        <taxon>Actinopterygii</taxon>
        <taxon>Neopterygii</taxon>
        <taxon>Teleostei</taxon>
        <taxon>Neoteleostei</taxon>
        <taxon>Acanthomorphata</taxon>
        <taxon>Eupercaria</taxon>
        <taxon>Perciformes</taxon>
        <taxon>Cottioidei</taxon>
        <taxon>Gasterosteales</taxon>
        <taxon>Gasterosteidae</taxon>
        <taxon>Gasterosteus</taxon>
    </lineage>
</organism>
<dbReference type="eggNOG" id="ENOG502SER2">
    <property type="taxonomic scope" value="Eukaryota"/>
</dbReference>
<sequence length="95" mass="9683">TFPGGGVGAEVFFSGSVDRPLLRGRHGAGGDGGGLGLRGGRSLLLLEGILPAAQCGDHAVAELLVHADVDQRVVDGRALGKEGRDGHEVADRTCR</sequence>
<dbReference type="InParanoid" id="G3NEJ4"/>
<proteinExistence type="predicted"/>
<dbReference type="Ensembl" id="ENSGACT00000003757.1">
    <property type="protein sequence ID" value="ENSGACP00000003745.1"/>
    <property type="gene ID" value="ENSGACG00000002862.1"/>
</dbReference>
<protein>
    <submittedName>
        <fullName evidence="1">Uncharacterized protein</fullName>
    </submittedName>
</protein>
<reference evidence="1" key="2">
    <citation type="submission" date="2024-04" db="UniProtKB">
        <authorList>
            <consortium name="Ensembl"/>
        </authorList>
    </citation>
    <scope>IDENTIFICATION</scope>
</reference>
<dbReference type="AlphaFoldDB" id="G3NEJ4"/>
<reference evidence="1" key="1">
    <citation type="submission" date="2006-01" db="EMBL/GenBank/DDBJ databases">
        <authorList>
            <person name="Lindblad-Toh K."/>
            <person name="Mauceli E."/>
            <person name="Grabherr M."/>
            <person name="Chang J.L."/>
            <person name="Lander E.S."/>
        </authorList>
    </citation>
    <scope>NUCLEOTIDE SEQUENCE [LARGE SCALE GENOMIC DNA]</scope>
</reference>
<accession>G3NEJ4</accession>
<evidence type="ECO:0000313" key="1">
    <source>
        <dbReference type="Ensembl" id="ENSGACP00000003745.1"/>
    </source>
</evidence>
<name>G3NEJ4_GASAC</name>
<dbReference type="Bgee" id="ENSGACG00000002862">
    <property type="expression patterns" value="Expressed in camera-type eye and 5 other cell types or tissues"/>
</dbReference>